<organism evidence="2 3">
    <name type="scientific">Elasticomyces elasticus</name>
    <dbReference type="NCBI Taxonomy" id="574655"/>
    <lineage>
        <taxon>Eukaryota</taxon>
        <taxon>Fungi</taxon>
        <taxon>Dikarya</taxon>
        <taxon>Ascomycota</taxon>
        <taxon>Pezizomycotina</taxon>
        <taxon>Dothideomycetes</taxon>
        <taxon>Dothideomycetidae</taxon>
        <taxon>Mycosphaerellales</taxon>
        <taxon>Teratosphaeriaceae</taxon>
        <taxon>Elasticomyces</taxon>
    </lineage>
</organism>
<name>A0AAN7ZZ70_9PEZI</name>
<feature type="region of interest" description="Disordered" evidence="1">
    <location>
        <begin position="1"/>
        <end position="55"/>
    </location>
</feature>
<evidence type="ECO:0000313" key="3">
    <source>
        <dbReference type="Proteomes" id="UP001310594"/>
    </source>
</evidence>
<proteinExistence type="predicted"/>
<sequence>MTSPSDNQYPPRPVTPYRVPSSNASDLTDSHTTHTIDVSDQRTEPGPQGPQQVARVTERGYDGRHAFGPMTETAQLLFTSALSWRTARYRFEVVTAYDGGATAIRVDEQVRARLGSLRICTAQDKWRPVIDGYRCEDRGTHFLKDEEIDRMLWDPQHEPQITYIEATPVRLAIMGTIRSPAVLQ</sequence>
<dbReference type="EMBL" id="JAVRQU010000018">
    <property type="protein sequence ID" value="KAK5693121.1"/>
    <property type="molecule type" value="Genomic_DNA"/>
</dbReference>
<evidence type="ECO:0000313" key="2">
    <source>
        <dbReference type="EMBL" id="KAK5693121.1"/>
    </source>
</evidence>
<reference evidence="2" key="1">
    <citation type="submission" date="2023-08" db="EMBL/GenBank/DDBJ databases">
        <title>Black Yeasts Isolated from many extreme environments.</title>
        <authorList>
            <person name="Coleine C."/>
            <person name="Stajich J.E."/>
            <person name="Selbmann L."/>
        </authorList>
    </citation>
    <scope>NUCLEOTIDE SEQUENCE</scope>
    <source>
        <strain evidence="2">CCFEE 5810</strain>
    </source>
</reference>
<protein>
    <submittedName>
        <fullName evidence="2">Uncharacterized protein</fullName>
    </submittedName>
</protein>
<dbReference type="AlphaFoldDB" id="A0AAN7ZZ70"/>
<evidence type="ECO:0000256" key="1">
    <source>
        <dbReference type="SAM" id="MobiDB-lite"/>
    </source>
</evidence>
<comment type="caution">
    <text evidence="2">The sequence shown here is derived from an EMBL/GenBank/DDBJ whole genome shotgun (WGS) entry which is preliminary data.</text>
</comment>
<feature type="compositionally biased region" description="Basic and acidic residues" evidence="1">
    <location>
        <begin position="28"/>
        <end position="43"/>
    </location>
</feature>
<dbReference type="Proteomes" id="UP001310594">
    <property type="component" value="Unassembled WGS sequence"/>
</dbReference>
<gene>
    <name evidence="2" type="ORF">LTR97_010597</name>
</gene>
<accession>A0AAN7ZZ70</accession>